<sequence>SVPETKLNTKLINAATCNGYNLSKLVTETVSQIWSVDYDIPVHIHRVGQISGDTINGAWNITEHFPLLVKGIQVMKICPDILESSVTWIPANTAADAIVEIGAQDQTSQNGIAHIINPLEYNWKIIYNALKSYGIEFKLVPVQEFIHQLKTNPEFQNADVNPLATLTDFFDNVFLSGHGVTLETELTKKSSPSIANCPALDSDLMMKYLKFWTSQKLIQ</sequence>
<dbReference type="Gene3D" id="3.40.50.720">
    <property type="entry name" value="NAD(P)-binding Rossmann-like Domain"/>
    <property type="match status" value="1"/>
</dbReference>
<evidence type="ECO:0000256" key="2">
    <source>
        <dbReference type="ARBA" id="ARBA00022553"/>
    </source>
</evidence>
<dbReference type="InterPro" id="IPR036291">
    <property type="entry name" value="NAD(P)-bd_dom_sf"/>
</dbReference>
<proteinExistence type="predicted"/>
<dbReference type="InterPro" id="IPR013120">
    <property type="entry name" value="FAR_NAD-bd"/>
</dbReference>
<evidence type="ECO:0000256" key="1">
    <source>
        <dbReference type="ARBA" id="ARBA00022450"/>
    </source>
</evidence>
<accession>A0A137NVM9</accession>
<organism evidence="4 5">
    <name type="scientific">Conidiobolus coronatus (strain ATCC 28846 / CBS 209.66 / NRRL 28638)</name>
    <name type="common">Delacroixia coronata</name>
    <dbReference type="NCBI Taxonomy" id="796925"/>
    <lineage>
        <taxon>Eukaryota</taxon>
        <taxon>Fungi</taxon>
        <taxon>Fungi incertae sedis</taxon>
        <taxon>Zoopagomycota</taxon>
        <taxon>Entomophthoromycotina</taxon>
        <taxon>Entomophthoromycetes</taxon>
        <taxon>Entomophthorales</taxon>
        <taxon>Ancylistaceae</taxon>
        <taxon>Conidiobolus</taxon>
    </lineage>
</organism>
<dbReference type="EMBL" id="KQ964683">
    <property type="protein sequence ID" value="KXN66863.1"/>
    <property type="molecule type" value="Genomic_DNA"/>
</dbReference>
<keyword evidence="1" id="KW-0596">Phosphopantetheine</keyword>
<gene>
    <name evidence="4" type="ORF">CONCODRAFT_11211</name>
</gene>
<dbReference type="STRING" id="796925.A0A137NVM9"/>
<dbReference type="OrthoDB" id="429813at2759"/>
<dbReference type="Pfam" id="PF07993">
    <property type="entry name" value="NAD_binding_4"/>
    <property type="match status" value="1"/>
</dbReference>
<evidence type="ECO:0000313" key="4">
    <source>
        <dbReference type="EMBL" id="KXN66863.1"/>
    </source>
</evidence>
<dbReference type="PANTHER" id="PTHR43439:SF2">
    <property type="entry name" value="ENZYME, PUTATIVE (JCVI)-RELATED"/>
    <property type="match status" value="1"/>
</dbReference>
<dbReference type="AlphaFoldDB" id="A0A137NVM9"/>
<feature type="non-terminal residue" evidence="4">
    <location>
        <position position="1"/>
    </location>
</feature>
<reference evidence="4 5" key="1">
    <citation type="journal article" date="2015" name="Genome Biol. Evol.">
        <title>Phylogenomic analyses indicate that early fungi evolved digesting cell walls of algal ancestors of land plants.</title>
        <authorList>
            <person name="Chang Y."/>
            <person name="Wang S."/>
            <person name="Sekimoto S."/>
            <person name="Aerts A.L."/>
            <person name="Choi C."/>
            <person name="Clum A."/>
            <person name="LaButti K.M."/>
            <person name="Lindquist E.A."/>
            <person name="Yee Ngan C."/>
            <person name="Ohm R.A."/>
            <person name="Salamov A.A."/>
            <person name="Grigoriev I.V."/>
            <person name="Spatafora J.W."/>
            <person name="Berbee M.L."/>
        </authorList>
    </citation>
    <scope>NUCLEOTIDE SEQUENCE [LARGE SCALE GENOMIC DNA]</scope>
    <source>
        <strain evidence="4 5">NRRL 28638</strain>
    </source>
</reference>
<protein>
    <recommendedName>
        <fullName evidence="3">Thioester reductase (TE) domain-containing protein</fullName>
    </recommendedName>
</protein>
<evidence type="ECO:0000259" key="3">
    <source>
        <dbReference type="Pfam" id="PF07993"/>
    </source>
</evidence>
<dbReference type="Proteomes" id="UP000070444">
    <property type="component" value="Unassembled WGS sequence"/>
</dbReference>
<keyword evidence="5" id="KW-1185">Reference proteome</keyword>
<dbReference type="SUPFAM" id="SSF51735">
    <property type="entry name" value="NAD(P)-binding Rossmann-fold domains"/>
    <property type="match status" value="1"/>
</dbReference>
<keyword evidence="2" id="KW-0597">Phosphoprotein</keyword>
<evidence type="ECO:0000313" key="5">
    <source>
        <dbReference type="Proteomes" id="UP000070444"/>
    </source>
</evidence>
<dbReference type="InterPro" id="IPR051414">
    <property type="entry name" value="Adenylate-forming_Reductase"/>
</dbReference>
<name>A0A137NVM9_CONC2</name>
<feature type="domain" description="Thioester reductase (TE)" evidence="3">
    <location>
        <begin position="14"/>
        <end position="98"/>
    </location>
</feature>
<dbReference type="PANTHER" id="PTHR43439">
    <property type="entry name" value="PHENYLACETATE-COENZYME A LIGASE"/>
    <property type="match status" value="1"/>
</dbReference>